<dbReference type="EMBL" id="BBNQ01000013">
    <property type="protein sequence ID" value="GAL63629.1"/>
    <property type="molecule type" value="Genomic_DNA"/>
</dbReference>
<proteinExistence type="predicted"/>
<evidence type="ECO:0000313" key="2">
    <source>
        <dbReference type="EMBL" id="GAL63629.1"/>
    </source>
</evidence>
<dbReference type="InterPro" id="IPR037181">
    <property type="entry name" value="SUFU_N"/>
</dbReference>
<organism evidence="2 3">
    <name type="scientific">Algibacter lectus</name>
    <dbReference type="NCBI Taxonomy" id="221126"/>
    <lineage>
        <taxon>Bacteria</taxon>
        <taxon>Pseudomonadati</taxon>
        <taxon>Bacteroidota</taxon>
        <taxon>Flavobacteriia</taxon>
        <taxon>Flavobacteriales</taxon>
        <taxon>Flavobacteriaceae</taxon>
        <taxon>Algibacter</taxon>
    </lineage>
</organism>
<protein>
    <recommendedName>
        <fullName evidence="1">Suppressor of fused-like domain-containing protein</fullName>
    </recommendedName>
</protein>
<name>A0A090VJU9_9FLAO</name>
<dbReference type="InterPro" id="IPR007768">
    <property type="entry name" value="Suppressor_of_fused"/>
</dbReference>
<dbReference type="InterPro" id="IPR020941">
    <property type="entry name" value="SUFU-like_domain"/>
</dbReference>
<dbReference type="SUPFAM" id="SSF103359">
    <property type="entry name" value="Suppressor of Fused, N-terminal domain"/>
    <property type="match status" value="1"/>
</dbReference>
<reference evidence="2 3" key="1">
    <citation type="journal article" date="2014" name="Genome Announc.">
        <title>Draft Genome Sequences of Marine Flavobacterium Algibacter lectus Strains SS8 and NR4.</title>
        <authorList>
            <person name="Takatani N."/>
            <person name="Nakanishi M."/>
            <person name="Meirelles P."/>
            <person name="Mino S."/>
            <person name="Suda W."/>
            <person name="Oshima K."/>
            <person name="Hattori M."/>
            <person name="Ohkuma M."/>
            <person name="Hosokawa M."/>
            <person name="Miyashita K."/>
            <person name="Thompson F.L."/>
            <person name="Niwa A."/>
            <person name="Sawabe T."/>
            <person name="Sawabe T."/>
        </authorList>
    </citation>
    <scope>NUCLEOTIDE SEQUENCE [LARGE SCALE GENOMIC DNA]</scope>
    <source>
        <strain evidence="2 3">JCM 19300</strain>
    </source>
</reference>
<sequence length="202" mass="23267">MNFESSPGWDAIDNILNKVYSNQKPEHFAPETPFNLGGSDPLDGVSVYYDKENGFYHYITYGLTELHQKESDNDEYSGWGFELTFKLKSNSKMNNAPKWPVNMLQEIAKIVFDKELEFDEFHTLSSSPITSEKSSINGLLFILDNQLGERDSEYGKFKFLQIFGLTEKEFDGITNKTIDRRDLIKKEQVKNPLLITDINKSI</sequence>
<comment type="caution">
    <text evidence="2">The sequence shown here is derived from an EMBL/GenBank/DDBJ whole genome shotgun (WGS) entry which is preliminary data.</text>
</comment>
<dbReference type="PANTHER" id="PTHR10928:SF2">
    <property type="entry name" value="SUPPRESSOR OF FUSED HOMOLOG"/>
    <property type="match status" value="1"/>
</dbReference>
<evidence type="ECO:0000313" key="3">
    <source>
        <dbReference type="Proteomes" id="UP000029644"/>
    </source>
</evidence>
<dbReference type="Proteomes" id="UP000029644">
    <property type="component" value="Unassembled WGS sequence"/>
</dbReference>
<dbReference type="OrthoDB" id="9023549at2"/>
<dbReference type="Pfam" id="PF05076">
    <property type="entry name" value="SUFU"/>
    <property type="match status" value="1"/>
</dbReference>
<gene>
    <name evidence="2" type="ORF">JCM19300_2665</name>
</gene>
<accession>A0A090VJU9</accession>
<evidence type="ECO:0000259" key="1">
    <source>
        <dbReference type="Pfam" id="PF05076"/>
    </source>
</evidence>
<feature type="domain" description="Suppressor of fused-like" evidence="1">
    <location>
        <begin position="38"/>
        <end position="199"/>
    </location>
</feature>
<dbReference type="RefSeq" id="WP_042505430.1">
    <property type="nucleotide sequence ID" value="NZ_BBNQ01000013.1"/>
</dbReference>
<dbReference type="PANTHER" id="PTHR10928">
    <property type="entry name" value="SUPPRESSOR OF FUSED"/>
    <property type="match status" value="1"/>
</dbReference>
<dbReference type="GO" id="GO:0005737">
    <property type="term" value="C:cytoplasm"/>
    <property type="evidence" value="ECO:0007669"/>
    <property type="project" value="TreeGrafter"/>
</dbReference>
<dbReference type="AlphaFoldDB" id="A0A090VJU9"/>